<evidence type="ECO:0000313" key="3">
    <source>
        <dbReference type="Proteomes" id="UP000321306"/>
    </source>
</evidence>
<dbReference type="Pfam" id="PF09949">
    <property type="entry name" value="APP1_cat"/>
    <property type="match status" value="1"/>
</dbReference>
<dbReference type="GO" id="GO:0008195">
    <property type="term" value="F:phosphatidate phosphatase activity"/>
    <property type="evidence" value="ECO:0007669"/>
    <property type="project" value="InterPro"/>
</dbReference>
<name>A0A511NAY7_DEIC1</name>
<dbReference type="InterPro" id="IPR052935">
    <property type="entry name" value="Mg2+_PAP"/>
</dbReference>
<reference evidence="2 3" key="1">
    <citation type="submission" date="2019-07" db="EMBL/GenBank/DDBJ databases">
        <title>Whole genome shotgun sequence of Deinococcus cellulosilyticus NBRC 106333.</title>
        <authorList>
            <person name="Hosoyama A."/>
            <person name="Uohara A."/>
            <person name="Ohji S."/>
            <person name="Ichikawa N."/>
        </authorList>
    </citation>
    <scope>NUCLEOTIDE SEQUENCE [LARGE SCALE GENOMIC DNA]</scope>
    <source>
        <strain evidence="2 3">NBRC 106333</strain>
    </source>
</reference>
<dbReference type="AlphaFoldDB" id="A0A511NAY7"/>
<dbReference type="Proteomes" id="UP000321306">
    <property type="component" value="Unassembled WGS sequence"/>
</dbReference>
<organism evidence="2 3">
    <name type="scientific">Deinococcus cellulosilyticus (strain DSM 18568 / NBRC 106333 / KACC 11606 / 5516J-15)</name>
    <dbReference type="NCBI Taxonomy" id="1223518"/>
    <lineage>
        <taxon>Bacteria</taxon>
        <taxon>Thermotogati</taxon>
        <taxon>Deinococcota</taxon>
        <taxon>Deinococci</taxon>
        <taxon>Deinococcales</taxon>
        <taxon>Deinococcaceae</taxon>
        <taxon>Deinococcus</taxon>
    </lineage>
</organism>
<comment type="caution">
    <text evidence="2">The sequence shown here is derived from an EMBL/GenBank/DDBJ whole genome shotgun (WGS) entry which is preliminary data.</text>
</comment>
<evidence type="ECO:0000313" key="2">
    <source>
        <dbReference type="EMBL" id="GEM49678.1"/>
    </source>
</evidence>
<dbReference type="EMBL" id="BJXB01000040">
    <property type="protein sequence ID" value="GEM49678.1"/>
    <property type="molecule type" value="Genomic_DNA"/>
</dbReference>
<protein>
    <submittedName>
        <fullName evidence="2">Phosphatase</fullName>
    </submittedName>
</protein>
<dbReference type="PANTHER" id="PTHR28208:SF3">
    <property type="entry name" value="PHOSPHATIDATE PHOSPHATASE APP1"/>
    <property type="match status" value="1"/>
</dbReference>
<sequence length="335" mass="38116">MQRIIKLLKKLPRRRPLQLIPYRGFGTPTNVHLRGRVLLAFNLLPASKESSRWMNFRNMWARFASDEVRGVQVSATINNHTYHAETDPEGFYEIEAHLPEPLPPGWQFVTLELEDGTECRGEILVSDNADFGIISDLDDTVLQTGATAIFRMVMMIIFSNAHTRLPFKGVSSLYQAFHTEKNPIFYVSGSPWNIYDLLAEFMDINQIPRGPMVLKDWGALNIKNQKGHKLRFIREILNTYPDLPFLLIGDSGEKDPEIYQQIVSEFPSRIKAVYIRNVTPGPEREQTVQAIAHQVQGLGVPFLMAKDSLEVAVHAHSLGLIGDEELQTIQNHMLK</sequence>
<feature type="domain" description="Phosphatidate phosphatase APP1 catalytic" evidence="1">
    <location>
        <begin position="131"/>
        <end position="277"/>
    </location>
</feature>
<dbReference type="InterPro" id="IPR019236">
    <property type="entry name" value="APP1_cat"/>
</dbReference>
<proteinExistence type="predicted"/>
<keyword evidence="3" id="KW-1185">Reference proteome</keyword>
<accession>A0A511NAY7</accession>
<dbReference type="RefSeq" id="WP_186816276.1">
    <property type="nucleotide sequence ID" value="NZ_BJXB01000040.1"/>
</dbReference>
<gene>
    <name evidence="2" type="ORF">DC3_53130</name>
</gene>
<dbReference type="PANTHER" id="PTHR28208">
    <property type="entry name" value="PHOSPHATIDATE PHOSPHATASE APP1"/>
    <property type="match status" value="1"/>
</dbReference>
<evidence type="ECO:0000259" key="1">
    <source>
        <dbReference type="Pfam" id="PF09949"/>
    </source>
</evidence>